<sequence length="70" mass="7393">MHPWGDAGRPGQNRGPAILRAVLSSLTGPVLRGSREKVSGRFLKIFEVFHGALTCISCVALPGAAQSLVH</sequence>
<keyword evidence="2" id="KW-1185">Reference proteome</keyword>
<dbReference type="Proteomes" id="UP001501074">
    <property type="component" value="Unassembled WGS sequence"/>
</dbReference>
<protein>
    <submittedName>
        <fullName evidence="1">Uncharacterized protein</fullName>
    </submittedName>
</protein>
<reference evidence="2" key="1">
    <citation type="journal article" date="2019" name="Int. J. Syst. Evol. Microbiol.">
        <title>The Global Catalogue of Microorganisms (GCM) 10K type strain sequencing project: providing services to taxonomists for standard genome sequencing and annotation.</title>
        <authorList>
            <consortium name="The Broad Institute Genomics Platform"/>
            <consortium name="The Broad Institute Genome Sequencing Center for Infectious Disease"/>
            <person name="Wu L."/>
            <person name="Ma J."/>
        </authorList>
    </citation>
    <scope>NUCLEOTIDE SEQUENCE [LARGE SCALE GENOMIC DNA]</scope>
    <source>
        <strain evidence="2">JCM 16902</strain>
    </source>
</reference>
<proteinExistence type="predicted"/>
<dbReference type="EMBL" id="BAAAZO010000012">
    <property type="protein sequence ID" value="GAA3634500.1"/>
    <property type="molecule type" value="Genomic_DNA"/>
</dbReference>
<comment type="caution">
    <text evidence="1">The sequence shown here is derived from an EMBL/GenBank/DDBJ whole genome shotgun (WGS) entry which is preliminary data.</text>
</comment>
<accession>A0ABP7ALA7</accession>
<evidence type="ECO:0000313" key="2">
    <source>
        <dbReference type="Proteomes" id="UP001501074"/>
    </source>
</evidence>
<organism evidence="1 2">
    <name type="scientific">Kineosporia mesophila</name>
    <dbReference type="NCBI Taxonomy" id="566012"/>
    <lineage>
        <taxon>Bacteria</taxon>
        <taxon>Bacillati</taxon>
        <taxon>Actinomycetota</taxon>
        <taxon>Actinomycetes</taxon>
        <taxon>Kineosporiales</taxon>
        <taxon>Kineosporiaceae</taxon>
        <taxon>Kineosporia</taxon>
    </lineage>
</organism>
<name>A0ABP7ALA7_9ACTN</name>
<evidence type="ECO:0000313" key="1">
    <source>
        <dbReference type="EMBL" id="GAA3634500.1"/>
    </source>
</evidence>
<gene>
    <name evidence="1" type="ORF">GCM10022223_61020</name>
</gene>